<dbReference type="EMBL" id="HBKP01001607">
    <property type="protein sequence ID" value="CAE2200901.1"/>
    <property type="molecule type" value="Transcribed_RNA"/>
</dbReference>
<dbReference type="AlphaFoldDB" id="A0A7S4M4R0"/>
<proteinExistence type="predicted"/>
<protein>
    <recommendedName>
        <fullName evidence="1">Dilute domain-containing protein</fullName>
    </recommendedName>
</protein>
<sequence>MRYQIVECCLVYLSRKLLNLLLGSAGFCTAENAVAMKYSIVQLLRWASDDDMDQYEVYEQCCDSALFGVNLMLCIANPATLKTNKTFLRDLFQVLNAAEVIQLTKNMAENFKVDETLMSQITKTSAPRAGNAIRTPSIAAAALLISEEYLCHKQ</sequence>
<organism evidence="2">
    <name type="scientific">Vannella robusta</name>
    <dbReference type="NCBI Taxonomy" id="1487602"/>
    <lineage>
        <taxon>Eukaryota</taxon>
        <taxon>Amoebozoa</taxon>
        <taxon>Discosea</taxon>
        <taxon>Flabellinia</taxon>
        <taxon>Vannellidae</taxon>
        <taxon>Vannella</taxon>
    </lineage>
</organism>
<name>A0A7S4M4R0_9EUKA</name>
<accession>A0A7S4M4R0</accession>
<gene>
    <name evidence="2" type="ORF">VSP0166_LOCUS1138</name>
</gene>
<dbReference type="InterPro" id="IPR002710">
    <property type="entry name" value="Dilute_dom"/>
</dbReference>
<evidence type="ECO:0000259" key="1">
    <source>
        <dbReference type="PROSITE" id="PS51126"/>
    </source>
</evidence>
<feature type="domain" description="Dilute" evidence="1">
    <location>
        <begin position="1"/>
        <end position="154"/>
    </location>
</feature>
<dbReference type="Pfam" id="PF01843">
    <property type="entry name" value="DIL"/>
    <property type="match status" value="1"/>
</dbReference>
<evidence type="ECO:0000313" key="2">
    <source>
        <dbReference type="EMBL" id="CAE2200901.1"/>
    </source>
</evidence>
<reference evidence="2" key="1">
    <citation type="submission" date="2021-01" db="EMBL/GenBank/DDBJ databases">
        <authorList>
            <person name="Corre E."/>
            <person name="Pelletier E."/>
            <person name="Niang G."/>
            <person name="Scheremetjew M."/>
            <person name="Finn R."/>
            <person name="Kale V."/>
            <person name="Holt S."/>
            <person name="Cochrane G."/>
            <person name="Meng A."/>
            <person name="Brown T."/>
            <person name="Cohen L."/>
        </authorList>
    </citation>
    <scope>NUCLEOTIDE SEQUENCE</scope>
    <source>
        <strain evidence="2">DIVA3 518/3/11/1/6</strain>
    </source>
</reference>
<dbReference type="PROSITE" id="PS51126">
    <property type="entry name" value="DILUTE"/>
    <property type="match status" value="1"/>
</dbReference>